<comment type="caution">
    <text evidence="1">The sequence shown here is derived from an EMBL/GenBank/DDBJ whole genome shotgun (WGS) entry which is preliminary data.</text>
</comment>
<reference evidence="1" key="1">
    <citation type="journal article" date="2021" name="Nat. Commun.">
        <title>Genetic determinants of endophytism in the Arabidopsis root mycobiome.</title>
        <authorList>
            <person name="Mesny F."/>
            <person name="Miyauchi S."/>
            <person name="Thiergart T."/>
            <person name="Pickel B."/>
            <person name="Atanasova L."/>
            <person name="Karlsson M."/>
            <person name="Huettel B."/>
            <person name="Barry K.W."/>
            <person name="Haridas S."/>
            <person name="Chen C."/>
            <person name="Bauer D."/>
            <person name="Andreopoulos W."/>
            <person name="Pangilinan J."/>
            <person name="LaButti K."/>
            <person name="Riley R."/>
            <person name="Lipzen A."/>
            <person name="Clum A."/>
            <person name="Drula E."/>
            <person name="Henrissat B."/>
            <person name="Kohler A."/>
            <person name="Grigoriev I.V."/>
            <person name="Martin F.M."/>
            <person name="Hacquard S."/>
        </authorList>
    </citation>
    <scope>NUCLEOTIDE SEQUENCE</scope>
    <source>
        <strain evidence="1">MPI-SDFR-AT-0120</strain>
    </source>
</reference>
<name>A0A8K0VUB4_9PLEO</name>
<keyword evidence="2" id="KW-1185">Reference proteome</keyword>
<evidence type="ECO:0000313" key="1">
    <source>
        <dbReference type="EMBL" id="KAH7074310.1"/>
    </source>
</evidence>
<dbReference type="OrthoDB" id="10481403at2759"/>
<protein>
    <submittedName>
        <fullName evidence="1">Uncharacterized protein</fullName>
    </submittedName>
</protein>
<proteinExistence type="predicted"/>
<gene>
    <name evidence="1" type="ORF">FB567DRAFT_537146</name>
</gene>
<dbReference type="Proteomes" id="UP000813461">
    <property type="component" value="Unassembled WGS sequence"/>
</dbReference>
<organism evidence="1 2">
    <name type="scientific">Paraphoma chrysanthemicola</name>
    <dbReference type="NCBI Taxonomy" id="798071"/>
    <lineage>
        <taxon>Eukaryota</taxon>
        <taxon>Fungi</taxon>
        <taxon>Dikarya</taxon>
        <taxon>Ascomycota</taxon>
        <taxon>Pezizomycotina</taxon>
        <taxon>Dothideomycetes</taxon>
        <taxon>Pleosporomycetidae</taxon>
        <taxon>Pleosporales</taxon>
        <taxon>Pleosporineae</taxon>
        <taxon>Phaeosphaeriaceae</taxon>
        <taxon>Paraphoma</taxon>
    </lineage>
</organism>
<accession>A0A8K0VUB4</accession>
<sequence length="295" mass="32416">MLSSLRPLHIRLPQLSCSNHNTEKGSQSVMTLGANLGRSITKRIMHVSGALLHHSLGLSMRNLIHANVHSPSYSQPSPVYLENENSPMLCPISLPCIGPSQTALQQGCEEPLSQDNSSSLKPVAKPRPEHYATFIASEWEMSDVVFASDSYLNNGLHAARADSGSSIPRTAHGNPDISLSHANDLVARKSSDIRAICLRETRPNNSCGVSGQSFSSVGNSYEPLNDRPLRPEQENLITSMMKFTDAENVGPAPHDMYEHFRQLVQECGEITERQVASWDKERIARARIVDNPEDG</sequence>
<dbReference type="AlphaFoldDB" id="A0A8K0VUB4"/>
<dbReference type="EMBL" id="JAGMVJ010000021">
    <property type="protein sequence ID" value="KAH7074310.1"/>
    <property type="molecule type" value="Genomic_DNA"/>
</dbReference>
<evidence type="ECO:0000313" key="2">
    <source>
        <dbReference type="Proteomes" id="UP000813461"/>
    </source>
</evidence>